<keyword evidence="3" id="KW-1185">Reference proteome</keyword>
<protein>
    <recommendedName>
        <fullName evidence="4">Lipoprotein</fullName>
    </recommendedName>
</protein>
<feature type="region of interest" description="Disordered" evidence="1">
    <location>
        <begin position="197"/>
        <end position="219"/>
    </location>
</feature>
<proteinExistence type="predicted"/>
<evidence type="ECO:0008006" key="4">
    <source>
        <dbReference type="Google" id="ProtNLM"/>
    </source>
</evidence>
<dbReference type="EMBL" id="BAAATM010000018">
    <property type="protein sequence ID" value="GAA2549426.1"/>
    <property type="molecule type" value="Genomic_DNA"/>
</dbReference>
<evidence type="ECO:0000256" key="1">
    <source>
        <dbReference type="SAM" id="MobiDB-lite"/>
    </source>
</evidence>
<organism evidence="2 3">
    <name type="scientific">Streptomyces levis</name>
    <dbReference type="NCBI Taxonomy" id="285566"/>
    <lineage>
        <taxon>Bacteria</taxon>
        <taxon>Bacillati</taxon>
        <taxon>Actinomycetota</taxon>
        <taxon>Actinomycetes</taxon>
        <taxon>Kitasatosporales</taxon>
        <taxon>Streptomycetaceae</taxon>
        <taxon>Streptomyces</taxon>
    </lineage>
</organism>
<sequence length="251" mass="27023">MSRAGTPVPSPSLLSRAGAPVPSPSLLSRARAPLHGPRPRDSTSPEISDGFGGGCDAGAAERVRLGPGVRISGGRMRWTYEVPSGTATRRNRFRIRSLSALLLCALAACSDPGEQKNTGPSPSPTTAVAGPRGLVGAWESALPGSNTTLAYRFTQEGTYKYVGLLSYPTGADGTYELTRIDQGRYEASADMLTLKPDSSTVTRKNPENPEQDYTDRPAPVETQHYRWTVADRKLSLVRRDGTRFVFTWVSP</sequence>
<gene>
    <name evidence="2" type="ORF">GCM10010423_56880</name>
</gene>
<evidence type="ECO:0000313" key="3">
    <source>
        <dbReference type="Proteomes" id="UP001501095"/>
    </source>
</evidence>
<name>A0ABN3P159_9ACTN</name>
<comment type="caution">
    <text evidence="2">The sequence shown here is derived from an EMBL/GenBank/DDBJ whole genome shotgun (WGS) entry which is preliminary data.</text>
</comment>
<accession>A0ABN3P159</accession>
<evidence type="ECO:0000313" key="2">
    <source>
        <dbReference type="EMBL" id="GAA2549426.1"/>
    </source>
</evidence>
<dbReference type="Proteomes" id="UP001501095">
    <property type="component" value="Unassembled WGS sequence"/>
</dbReference>
<feature type="region of interest" description="Disordered" evidence="1">
    <location>
        <begin position="1"/>
        <end position="59"/>
    </location>
</feature>
<reference evidence="2 3" key="1">
    <citation type="journal article" date="2019" name="Int. J. Syst. Evol. Microbiol.">
        <title>The Global Catalogue of Microorganisms (GCM) 10K type strain sequencing project: providing services to taxonomists for standard genome sequencing and annotation.</title>
        <authorList>
            <consortium name="The Broad Institute Genomics Platform"/>
            <consortium name="The Broad Institute Genome Sequencing Center for Infectious Disease"/>
            <person name="Wu L."/>
            <person name="Ma J."/>
        </authorList>
    </citation>
    <scope>NUCLEOTIDE SEQUENCE [LARGE SCALE GENOMIC DNA]</scope>
    <source>
        <strain evidence="2 3">JCM 6924</strain>
    </source>
</reference>